<feature type="domain" description="Thioredoxin" evidence="6">
    <location>
        <begin position="7"/>
        <end position="128"/>
    </location>
</feature>
<accession>S8D2M6</accession>
<evidence type="ECO:0000256" key="5">
    <source>
        <dbReference type="ARBA" id="ARBA00023284"/>
    </source>
</evidence>
<keyword evidence="3" id="KW-0249">Electron transport</keyword>
<dbReference type="InterPro" id="IPR036249">
    <property type="entry name" value="Thioredoxin-like_sf"/>
</dbReference>
<evidence type="ECO:0000313" key="8">
    <source>
        <dbReference type="Proteomes" id="UP000015453"/>
    </source>
</evidence>
<evidence type="ECO:0000259" key="6">
    <source>
        <dbReference type="PROSITE" id="PS51352"/>
    </source>
</evidence>
<keyword evidence="5" id="KW-0676">Redox-active center</keyword>
<name>S8D2M6_9LAMI</name>
<evidence type="ECO:0000256" key="3">
    <source>
        <dbReference type="ARBA" id="ARBA00022982"/>
    </source>
</evidence>
<dbReference type="FunFam" id="3.40.30.10:FF:000199">
    <property type="entry name" value="Thioredoxin-like 1-2, chloroplastic"/>
    <property type="match status" value="1"/>
</dbReference>
<comment type="caution">
    <text evidence="7">The sequence shown here is derived from an EMBL/GenBank/DDBJ whole genome shotgun (WGS) entry which is preliminary data.</text>
</comment>
<dbReference type="Pfam" id="PF00085">
    <property type="entry name" value="Thioredoxin"/>
    <property type="match status" value="1"/>
</dbReference>
<feature type="non-terminal residue" evidence="7">
    <location>
        <position position="158"/>
    </location>
</feature>
<dbReference type="PANTHER" id="PTHR43601:SF17">
    <property type="entry name" value="THIOREDOXIN-LIKE 1-2, CHLOROPLASTIC"/>
    <property type="match status" value="1"/>
</dbReference>
<comment type="similarity">
    <text evidence="1">Belongs to the thioredoxin family.</text>
</comment>
<dbReference type="Proteomes" id="UP000015453">
    <property type="component" value="Unassembled WGS sequence"/>
</dbReference>
<protein>
    <recommendedName>
        <fullName evidence="6">Thioredoxin domain-containing protein</fullName>
    </recommendedName>
</protein>
<evidence type="ECO:0000313" key="7">
    <source>
        <dbReference type="EMBL" id="EPS71666.1"/>
    </source>
</evidence>
<evidence type="ECO:0000256" key="4">
    <source>
        <dbReference type="ARBA" id="ARBA00023157"/>
    </source>
</evidence>
<dbReference type="SUPFAM" id="SSF52833">
    <property type="entry name" value="Thioredoxin-like"/>
    <property type="match status" value="1"/>
</dbReference>
<gene>
    <name evidence="7" type="ORF">M569_03093</name>
</gene>
<proteinExistence type="inferred from homology"/>
<dbReference type="PANTHER" id="PTHR43601">
    <property type="entry name" value="THIOREDOXIN, MITOCHONDRIAL"/>
    <property type="match status" value="1"/>
</dbReference>
<dbReference type="OrthoDB" id="2121326at2759"/>
<dbReference type="InterPro" id="IPR013766">
    <property type="entry name" value="Thioredoxin_domain"/>
</dbReference>
<dbReference type="GO" id="GO:0045454">
    <property type="term" value="P:cell redox homeostasis"/>
    <property type="evidence" value="ECO:0007669"/>
    <property type="project" value="TreeGrafter"/>
</dbReference>
<dbReference type="AlphaFoldDB" id="S8D2M6"/>
<sequence>RSSVSSLKPQKWWEKFPQPNMIEIQSAQHLVDSLLSYDDKLVVIDFYSPGCGGCRSLHPKICQLAESNPNTIFLKVNYDNHKPMCHALNIHVLPFFRFYKGAEGRVSSFSCTNATIKKFKDALAKHGSEGYVYGPAKGLSDSELASLSAVGLLSSSDE</sequence>
<evidence type="ECO:0000256" key="2">
    <source>
        <dbReference type="ARBA" id="ARBA00022448"/>
    </source>
</evidence>
<dbReference type="PROSITE" id="PS51352">
    <property type="entry name" value="THIOREDOXIN_2"/>
    <property type="match status" value="1"/>
</dbReference>
<dbReference type="EMBL" id="AUSU01001152">
    <property type="protein sequence ID" value="EPS71666.1"/>
    <property type="molecule type" value="Genomic_DNA"/>
</dbReference>
<feature type="non-terminal residue" evidence="7">
    <location>
        <position position="1"/>
    </location>
</feature>
<dbReference type="CDD" id="cd02947">
    <property type="entry name" value="TRX_family"/>
    <property type="match status" value="1"/>
</dbReference>
<reference evidence="7 8" key="1">
    <citation type="journal article" date="2013" name="BMC Genomics">
        <title>The miniature genome of a carnivorous plant Genlisea aurea contains a low number of genes and short non-coding sequences.</title>
        <authorList>
            <person name="Leushkin E.V."/>
            <person name="Sutormin R.A."/>
            <person name="Nabieva E.R."/>
            <person name="Penin A.A."/>
            <person name="Kondrashov A.S."/>
            <person name="Logacheva M.D."/>
        </authorList>
    </citation>
    <scope>NUCLEOTIDE SEQUENCE [LARGE SCALE GENOMIC DNA]</scope>
</reference>
<organism evidence="7 8">
    <name type="scientific">Genlisea aurea</name>
    <dbReference type="NCBI Taxonomy" id="192259"/>
    <lineage>
        <taxon>Eukaryota</taxon>
        <taxon>Viridiplantae</taxon>
        <taxon>Streptophyta</taxon>
        <taxon>Embryophyta</taxon>
        <taxon>Tracheophyta</taxon>
        <taxon>Spermatophyta</taxon>
        <taxon>Magnoliopsida</taxon>
        <taxon>eudicotyledons</taxon>
        <taxon>Gunneridae</taxon>
        <taxon>Pentapetalae</taxon>
        <taxon>asterids</taxon>
        <taxon>lamiids</taxon>
        <taxon>Lamiales</taxon>
        <taxon>Lentibulariaceae</taxon>
        <taxon>Genlisea</taxon>
    </lineage>
</organism>
<keyword evidence="8" id="KW-1185">Reference proteome</keyword>
<dbReference type="Gene3D" id="3.40.30.10">
    <property type="entry name" value="Glutaredoxin"/>
    <property type="match status" value="1"/>
</dbReference>
<dbReference type="GO" id="GO:0009507">
    <property type="term" value="C:chloroplast"/>
    <property type="evidence" value="ECO:0007669"/>
    <property type="project" value="TreeGrafter"/>
</dbReference>
<keyword evidence="2" id="KW-0813">Transport</keyword>
<evidence type="ECO:0000256" key="1">
    <source>
        <dbReference type="ARBA" id="ARBA00008987"/>
    </source>
</evidence>
<keyword evidence="4" id="KW-1015">Disulfide bond</keyword>